<dbReference type="SUPFAM" id="SSF51161">
    <property type="entry name" value="Trimeric LpxA-like enzymes"/>
    <property type="match status" value="1"/>
</dbReference>
<keyword evidence="5" id="KW-0648">Protein biosynthesis</keyword>
<dbReference type="Pfam" id="PF25087">
    <property type="entry name" value="GMPPB_C"/>
    <property type="match status" value="1"/>
</dbReference>
<evidence type="ECO:0000256" key="5">
    <source>
        <dbReference type="ARBA" id="ARBA00022917"/>
    </source>
</evidence>
<organism evidence="11 12">
    <name type="scientific">Meristemomyces frigidus</name>
    <dbReference type="NCBI Taxonomy" id="1508187"/>
    <lineage>
        <taxon>Eukaryota</taxon>
        <taxon>Fungi</taxon>
        <taxon>Dikarya</taxon>
        <taxon>Ascomycota</taxon>
        <taxon>Pezizomycotina</taxon>
        <taxon>Dothideomycetes</taxon>
        <taxon>Dothideomycetidae</taxon>
        <taxon>Mycosphaerellales</taxon>
        <taxon>Teratosphaeriaceae</taxon>
        <taxon>Meristemomyces</taxon>
    </lineage>
</organism>
<feature type="region of interest" description="Disordered" evidence="9">
    <location>
        <begin position="565"/>
        <end position="602"/>
    </location>
</feature>
<evidence type="ECO:0000256" key="4">
    <source>
        <dbReference type="ARBA" id="ARBA00022540"/>
    </source>
</evidence>
<comment type="subunit">
    <text evidence="8">Component of the translation initiation factor 2B (eIF2B) complex which is a heterodecamer of two sets of five different subunits: alpha, beta, gamma, delta and epsilon. Subunits alpha, beta and delta comprise a regulatory subcomplex and subunits epsilon and gamma comprise a catalytic subcomplex. Within the complex, the hexameric regulatory complex resides at the center, with the two heterodimeric catalytic subcomplexes bound on opposite sides.</text>
</comment>
<dbReference type="AlphaFoldDB" id="A0AAN7YQR9"/>
<dbReference type="GO" id="GO:0003743">
    <property type="term" value="F:translation initiation factor activity"/>
    <property type="evidence" value="ECO:0007669"/>
    <property type="project" value="UniProtKB-KW"/>
</dbReference>
<dbReference type="Gene3D" id="2.160.10.10">
    <property type="entry name" value="Hexapeptide repeat proteins"/>
    <property type="match status" value="1"/>
</dbReference>
<evidence type="ECO:0000256" key="6">
    <source>
        <dbReference type="ARBA" id="ARBA00044196"/>
    </source>
</evidence>
<evidence type="ECO:0000313" key="11">
    <source>
        <dbReference type="EMBL" id="KAK5110838.1"/>
    </source>
</evidence>
<dbReference type="EMBL" id="JAVRRL010000045">
    <property type="protein sequence ID" value="KAK5110838.1"/>
    <property type="molecule type" value="Genomic_DNA"/>
</dbReference>
<evidence type="ECO:0000256" key="3">
    <source>
        <dbReference type="ARBA" id="ARBA00022490"/>
    </source>
</evidence>
<dbReference type="GO" id="GO:0002183">
    <property type="term" value="P:cytoplasmic translational initiation"/>
    <property type="evidence" value="ECO:0007669"/>
    <property type="project" value="TreeGrafter"/>
</dbReference>
<comment type="caution">
    <text evidence="11">The sequence shown here is derived from an EMBL/GenBank/DDBJ whole genome shotgun (WGS) entry which is preliminary data.</text>
</comment>
<reference evidence="11" key="1">
    <citation type="submission" date="2023-08" db="EMBL/GenBank/DDBJ databases">
        <title>Black Yeasts Isolated from many extreme environments.</title>
        <authorList>
            <person name="Coleine C."/>
            <person name="Stajich J.E."/>
            <person name="Selbmann L."/>
        </authorList>
    </citation>
    <scope>NUCLEOTIDE SEQUENCE</scope>
    <source>
        <strain evidence="11">CCFEE 5401</strain>
    </source>
</reference>
<sequence length="602" mass="64368">MPHATLPSPALQALILCGPGISLNTFTSKPSDLPKALIPLANRPMVWYPLDWCYRMGITDITLITAPEALPPLQAALATHPALTSLPNPKPDILAPKDLELNTGTAELLKLKEVQDQITTDFVILPCDLVSEVEGSRLLQQWMAFNTNHGAARSKGGLAVYYPTHGREGISNKKDETDFIATVPISHPVVPPPHGSLRSQIEEVVLAMPTDTLNDIMNENKQTLPVRHALLRKHGRAKLKTKHRDAHVYFFPRWVKDFVARNETFESIGEDVVGWWAKAGWQEGLAEKLGLNEVLGDGKILKNGVEDGNGGEADDEEVDAMALSSTTSAASTAQANTALSFASRVGDLSISSKNRVVVPPLLAYIQPSPPPAVGTSSSTTTSTPATATATQSLIRRIDTAPQLAALTLYLARQSPTHPYAHDHQIHPSAQIGMQTRISQEDCLIAENVTMGIRCNIKESVVGAGCEIGANVRLMKCVLMDGVVVGDGVTMTGCIVGRRARIEGVRADGAAEPASSTTAQSTENAAVGKASKKQNAGGGEEDEKTRLTDCEVAPYFVVGRGTEAKGETLKGFADDDDDDDVDDEDEGLVEDGEGADIGDEDDN</sequence>
<evidence type="ECO:0000256" key="8">
    <source>
        <dbReference type="ARBA" id="ARBA00046432"/>
    </source>
</evidence>
<evidence type="ECO:0000256" key="2">
    <source>
        <dbReference type="ARBA" id="ARBA00007878"/>
    </source>
</evidence>
<dbReference type="Proteomes" id="UP001310890">
    <property type="component" value="Unassembled WGS sequence"/>
</dbReference>
<feature type="compositionally biased region" description="Acidic residues" evidence="9">
    <location>
        <begin position="573"/>
        <end position="602"/>
    </location>
</feature>
<keyword evidence="4" id="KW-0396">Initiation factor</keyword>
<evidence type="ECO:0000256" key="7">
    <source>
        <dbReference type="ARBA" id="ARBA00044229"/>
    </source>
</evidence>
<evidence type="ECO:0000256" key="9">
    <source>
        <dbReference type="SAM" id="MobiDB-lite"/>
    </source>
</evidence>
<feature type="compositionally biased region" description="Polar residues" evidence="9">
    <location>
        <begin position="513"/>
        <end position="523"/>
    </location>
</feature>
<dbReference type="GO" id="GO:0005829">
    <property type="term" value="C:cytosol"/>
    <property type="evidence" value="ECO:0007669"/>
    <property type="project" value="UniProtKB-SubCell"/>
</dbReference>
<dbReference type="GO" id="GO:0005085">
    <property type="term" value="F:guanyl-nucleotide exchange factor activity"/>
    <property type="evidence" value="ECO:0007669"/>
    <property type="project" value="TreeGrafter"/>
</dbReference>
<dbReference type="PANTHER" id="PTHR45989:SF1">
    <property type="entry name" value="TRANSLATION INITIATION FACTOR EIF-2B SUBUNIT GAMMA"/>
    <property type="match status" value="1"/>
</dbReference>
<protein>
    <recommendedName>
        <fullName evidence="6">Translation initiation factor eIF2B subunit gamma</fullName>
    </recommendedName>
    <alternativeName>
        <fullName evidence="7">eIF2B GDP-GTP exchange factor subunit gamma</fullName>
    </alternativeName>
</protein>
<name>A0AAN7YQR9_9PEZI</name>
<dbReference type="InterPro" id="IPR056729">
    <property type="entry name" value="GMPPB_C"/>
</dbReference>
<proteinExistence type="inferred from homology"/>
<evidence type="ECO:0000256" key="1">
    <source>
        <dbReference type="ARBA" id="ARBA00004514"/>
    </source>
</evidence>
<dbReference type="PANTHER" id="PTHR45989">
    <property type="entry name" value="TRANSLATION INITIATION FACTOR EIF-2B SUBUNIT GAMMA"/>
    <property type="match status" value="1"/>
</dbReference>
<accession>A0AAN7YQR9</accession>
<comment type="subcellular location">
    <subcellularLocation>
        <location evidence="1">Cytoplasm</location>
        <location evidence="1">Cytosol</location>
    </subcellularLocation>
</comment>
<dbReference type="InterPro" id="IPR051960">
    <property type="entry name" value="eIF2B_gamma"/>
</dbReference>
<dbReference type="InterPro" id="IPR011004">
    <property type="entry name" value="Trimer_LpxA-like_sf"/>
</dbReference>
<gene>
    <name evidence="11" type="ORF">LTR62_005549</name>
</gene>
<dbReference type="SUPFAM" id="SSF53448">
    <property type="entry name" value="Nucleotide-diphospho-sugar transferases"/>
    <property type="match status" value="1"/>
</dbReference>
<evidence type="ECO:0000259" key="10">
    <source>
        <dbReference type="Pfam" id="PF25087"/>
    </source>
</evidence>
<keyword evidence="3" id="KW-0963">Cytoplasm</keyword>
<dbReference type="Gene3D" id="3.90.550.10">
    <property type="entry name" value="Spore Coat Polysaccharide Biosynthesis Protein SpsA, Chain A"/>
    <property type="match status" value="1"/>
</dbReference>
<feature type="domain" description="Mannose-1-phosphate guanyltransferase C-terminal" evidence="10">
    <location>
        <begin position="439"/>
        <end position="502"/>
    </location>
</feature>
<comment type="similarity">
    <text evidence="2">Belongs to the eIF-2B gamma/epsilon subunits family.</text>
</comment>
<feature type="region of interest" description="Disordered" evidence="9">
    <location>
        <begin position="506"/>
        <end position="546"/>
    </location>
</feature>
<dbReference type="InterPro" id="IPR029044">
    <property type="entry name" value="Nucleotide-diphossugar_trans"/>
</dbReference>
<evidence type="ECO:0000313" key="12">
    <source>
        <dbReference type="Proteomes" id="UP001310890"/>
    </source>
</evidence>
<dbReference type="GO" id="GO:0005851">
    <property type="term" value="C:eukaryotic translation initiation factor 2B complex"/>
    <property type="evidence" value="ECO:0007669"/>
    <property type="project" value="TreeGrafter"/>
</dbReference>